<comment type="similarity">
    <text evidence="3 7">Belongs to the cytochrome c oxidase VIIc family.</text>
</comment>
<sequence>MPPDVLFETPTFNLLRPTVPFKTGPKHRVGTALGVAAFLGTGFGLPFVAAYFQLS</sequence>
<evidence type="ECO:0000256" key="3">
    <source>
        <dbReference type="ARBA" id="ARBA00010514"/>
    </source>
</evidence>
<dbReference type="GO" id="GO:0005743">
    <property type="term" value="C:mitochondrial inner membrane"/>
    <property type="evidence" value="ECO:0007669"/>
    <property type="project" value="UniProtKB-SubCell"/>
</dbReference>
<dbReference type="EMBL" id="KZ819322">
    <property type="protein sequence ID" value="PWN22660.1"/>
    <property type="molecule type" value="Genomic_DNA"/>
</dbReference>
<dbReference type="GO" id="GO:0006123">
    <property type="term" value="P:mitochondrial electron transport, cytochrome c to oxygen"/>
    <property type="evidence" value="ECO:0007669"/>
    <property type="project" value="UniProtKB-UniRule"/>
</dbReference>
<evidence type="ECO:0000313" key="9">
    <source>
        <dbReference type="Proteomes" id="UP000245942"/>
    </source>
</evidence>
<dbReference type="InterPro" id="IPR036636">
    <property type="entry name" value="COX7C/Cox8_sf"/>
</dbReference>
<dbReference type="RefSeq" id="XP_025349820.1">
    <property type="nucleotide sequence ID" value="XM_025491551.1"/>
</dbReference>
<reference evidence="8 9" key="1">
    <citation type="journal article" date="2018" name="Mol. Biol. Evol.">
        <title>Broad Genomic Sampling Reveals a Smut Pathogenic Ancestry of the Fungal Clade Ustilaginomycotina.</title>
        <authorList>
            <person name="Kijpornyongpan T."/>
            <person name="Mondo S.J."/>
            <person name="Barry K."/>
            <person name="Sandor L."/>
            <person name="Lee J."/>
            <person name="Lipzen A."/>
            <person name="Pangilinan J."/>
            <person name="LaButti K."/>
            <person name="Hainaut M."/>
            <person name="Henrissat B."/>
            <person name="Grigoriev I.V."/>
            <person name="Spatafora J.W."/>
            <person name="Aime M.C."/>
        </authorList>
    </citation>
    <scope>NUCLEOTIDE SEQUENCE [LARGE SCALE GENOMIC DNA]</scope>
    <source>
        <strain evidence="8 9">MCA 4718</strain>
    </source>
</reference>
<dbReference type="AlphaFoldDB" id="A0A316UBQ1"/>
<dbReference type="GO" id="GO:0045277">
    <property type="term" value="C:respiratory chain complex IV"/>
    <property type="evidence" value="ECO:0007669"/>
    <property type="project" value="UniProtKB-UniRule"/>
</dbReference>
<keyword evidence="7" id="KW-0809">Transit peptide</keyword>
<comment type="subunit">
    <text evidence="7">Component of the cytochrome c oxidase (complex IV, CIV), a multisubunit enzyme composed of a catalytic core of 3 subunits and several supernumerary subunits. The complex exists as a monomer or a dimer and forms supercomplexes (SCs) in the inner mitochondrial membrane with ubiquinol-cytochrome c oxidoreductase (cytochrome b-c1 complex, complex III, CIII).</text>
</comment>
<accession>A0A316UBQ1</accession>
<dbReference type="Pfam" id="PF02935">
    <property type="entry name" value="COX7C"/>
    <property type="match status" value="1"/>
</dbReference>
<dbReference type="GeneID" id="37013285"/>
<evidence type="ECO:0000256" key="1">
    <source>
        <dbReference type="ARBA" id="ARBA00004434"/>
    </source>
</evidence>
<gene>
    <name evidence="8" type="ORF">BCV69DRAFT_280256</name>
</gene>
<proteinExistence type="inferred from homology"/>
<dbReference type="OrthoDB" id="9974841at2759"/>
<feature type="transmembrane region" description="Helical" evidence="7">
    <location>
        <begin position="29"/>
        <end position="52"/>
    </location>
</feature>
<comment type="subcellular location">
    <subcellularLocation>
        <location evidence="1 7">Mitochondrion inner membrane</location>
        <topology evidence="1 7">Single-pass membrane protein</topology>
    </subcellularLocation>
</comment>
<evidence type="ECO:0000256" key="4">
    <source>
        <dbReference type="ARBA" id="ARBA00022792"/>
    </source>
</evidence>
<dbReference type="InterPro" id="IPR004202">
    <property type="entry name" value="COX7C/Cox8"/>
</dbReference>
<keyword evidence="7" id="KW-0812">Transmembrane</keyword>
<evidence type="ECO:0000313" key="8">
    <source>
        <dbReference type="EMBL" id="PWN22660.1"/>
    </source>
</evidence>
<evidence type="ECO:0000256" key="7">
    <source>
        <dbReference type="RuleBase" id="RU368123"/>
    </source>
</evidence>
<comment type="function">
    <text evidence="7">Component of the cytochrome c oxidase, the last enzyme in the mitochondrial electron transport chain which drives oxidative phosphorylation. The respiratory chain contains 3 multisubunit complexes succinate dehydrogenase (complex II, CII), ubiquinol-cytochrome c oxidoreductase (cytochrome b-c1 complex, complex III, CIII) and cytochrome c oxidase (complex IV, CIV), that cooperate to transfer electrons derived from NADH and succinate to molecular oxygen, creating an electrochemical gradient over the inner membrane that drives transmembrane transport and the ATP synthase. Cytochrome c oxidase is the component of the respiratory chain that catalyzes the reduction of oxygen to water. Electrons originating from reduced cytochrome c in the intermembrane space (IMS) are transferred via the dinuclear copper A center (CU(A)) of subunit 2 and heme A of subunit 1 to the active site in subunit 1, a binuclear center (BNC) formed by heme A3 and copper B (CU(B)). The BNC reduces molecular oxygen to 2 water molecules using 4 electrons from cytochrome c in the IMS and 4 protons from the mitochondrial matrix.</text>
</comment>
<protein>
    <recommendedName>
        <fullName evidence="7">Cytochrome c oxidase subunit 8, mitochondrial</fullName>
    </recommendedName>
    <alternativeName>
        <fullName evidence="7">Cytochrome c oxidase polypeptide VIII</fullName>
    </alternativeName>
</protein>
<evidence type="ECO:0000256" key="2">
    <source>
        <dbReference type="ARBA" id="ARBA00004673"/>
    </source>
</evidence>
<comment type="pathway">
    <text evidence="2 7">Energy metabolism; oxidative phosphorylation.</text>
</comment>
<evidence type="ECO:0000256" key="5">
    <source>
        <dbReference type="ARBA" id="ARBA00023128"/>
    </source>
</evidence>
<keyword evidence="5 7" id="KW-0496">Mitochondrion</keyword>
<organism evidence="8 9">
    <name type="scientific">Pseudomicrostroma glucosiphilum</name>
    <dbReference type="NCBI Taxonomy" id="1684307"/>
    <lineage>
        <taxon>Eukaryota</taxon>
        <taxon>Fungi</taxon>
        <taxon>Dikarya</taxon>
        <taxon>Basidiomycota</taxon>
        <taxon>Ustilaginomycotina</taxon>
        <taxon>Exobasidiomycetes</taxon>
        <taxon>Microstromatales</taxon>
        <taxon>Microstromatales incertae sedis</taxon>
        <taxon>Pseudomicrostroma</taxon>
    </lineage>
</organism>
<keyword evidence="6 7" id="KW-0472">Membrane</keyword>
<dbReference type="Proteomes" id="UP000245942">
    <property type="component" value="Unassembled WGS sequence"/>
</dbReference>
<keyword evidence="9" id="KW-1185">Reference proteome</keyword>
<dbReference type="Gene3D" id="4.10.49.10">
    <property type="entry name" value="Cytochrome c oxidase subunit VIIc"/>
    <property type="match status" value="1"/>
</dbReference>
<name>A0A316UBQ1_9BASI</name>
<evidence type="ECO:0000256" key="6">
    <source>
        <dbReference type="ARBA" id="ARBA00023136"/>
    </source>
</evidence>
<keyword evidence="4 7" id="KW-0999">Mitochondrion inner membrane</keyword>
<keyword evidence="7" id="KW-1133">Transmembrane helix</keyword>
<dbReference type="UniPathway" id="UPA00705"/>